<dbReference type="Pfam" id="PF13041">
    <property type="entry name" value="PPR_2"/>
    <property type="match status" value="3"/>
</dbReference>
<gene>
    <name evidence="4" type="ORF">ZIOFF_019567</name>
</gene>
<evidence type="ECO:0000313" key="4">
    <source>
        <dbReference type="EMBL" id="KAG6522427.1"/>
    </source>
</evidence>
<dbReference type="OrthoDB" id="185373at2759"/>
<dbReference type="GO" id="GO:0048731">
    <property type="term" value="P:system development"/>
    <property type="evidence" value="ECO:0007669"/>
    <property type="project" value="UniProtKB-ARBA"/>
</dbReference>
<comment type="caution">
    <text evidence="4">The sequence shown here is derived from an EMBL/GenBank/DDBJ whole genome shotgun (WGS) entry which is preliminary data.</text>
</comment>
<dbReference type="Pfam" id="PF12854">
    <property type="entry name" value="PPR_1"/>
    <property type="match status" value="2"/>
</dbReference>
<protein>
    <submittedName>
        <fullName evidence="4">Uncharacterized protein</fullName>
    </submittedName>
</protein>
<dbReference type="GO" id="GO:0003723">
    <property type="term" value="F:RNA binding"/>
    <property type="evidence" value="ECO:0007669"/>
    <property type="project" value="InterPro"/>
</dbReference>
<feature type="repeat" description="PPR" evidence="3">
    <location>
        <begin position="349"/>
        <end position="383"/>
    </location>
</feature>
<accession>A0A8J5H9Q9</accession>
<dbReference type="Pfam" id="PF01535">
    <property type="entry name" value="PPR"/>
    <property type="match status" value="1"/>
</dbReference>
<dbReference type="EMBL" id="JACMSC010000005">
    <property type="protein sequence ID" value="KAG6522427.1"/>
    <property type="molecule type" value="Genomic_DNA"/>
</dbReference>
<evidence type="ECO:0000256" key="2">
    <source>
        <dbReference type="ARBA" id="ARBA00061659"/>
    </source>
</evidence>
<dbReference type="AlphaFoldDB" id="A0A8J5H9Q9"/>
<dbReference type="PANTHER" id="PTHR47926">
    <property type="entry name" value="PENTATRICOPEPTIDE REPEAT-CONTAINING PROTEIN"/>
    <property type="match status" value="1"/>
</dbReference>
<dbReference type="FunFam" id="1.25.40.10:FF:000125">
    <property type="entry name" value="Pentatricopeptide repeat-containing protein"/>
    <property type="match status" value="1"/>
</dbReference>
<comment type="similarity">
    <text evidence="2">Belongs to the PPR family. PCMP-E subfamily.</text>
</comment>
<dbReference type="PROSITE" id="PS51375">
    <property type="entry name" value="PPR"/>
    <property type="match status" value="5"/>
</dbReference>
<proteinExistence type="inferred from homology"/>
<dbReference type="Pfam" id="PF20431">
    <property type="entry name" value="E_motif"/>
    <property type="match status" value="1"/>
</dbReference>
<reference evidence="4 5" key="1">
    <citation type="submission" date="2020-08" db="EMBL/GenBank/DDBJ databases">
        <title>Plant Genome Project.</title>
        <authorList>
            <person name="Zhang R.-G."/>
        </authorList>
    </citation>
    <scope>NUCLEOTIDE SEQUENCE [LARGE SCALE GENOMIC DNA]</scope>
    <source>
        <tissue evidence="4">Rhizome</tissue>
    </source>
</reference>
<dbReference type="GO" id="GO:0009451">
    <property type="term" value="P:RNA modification"/>
    <property type="evidence" value="ECO:0007669"/>
    <property type="project" value="InterPro"/>
</dbReference>
<keyword evidence="1" id="KW-0677">Repeat</keyword>
<feature type="repeat" description="PPR" evidence="3">
    <location>
        <begin position="208"/>
        <end position="242"/>
    </location>
</feature>
<evidence type="ECO:0000313" key="5">
    <source>
        <dbReference type="Proteomes" id="UP000734854"/>
    </source>
</evidence>
<feature type="repeat" description="PPR" evidence="3">
    <location>
        <begin position="177"/>
        <end position="207"/>
    </location>
</feature>
<evidence type="ECO:0000256" key="3">
    <source>
        <dbReference type="PROSITE-ProRule" id="PRU00708"/>
    </source>
</evidence>
<dbReference type="NCBIfam" id="TIGR00756">
    <property type="entry name" value="PPR"/>
    <property type="match status" value="5"/>
</dbReference>
<keyword evidence="5" id="KW-1185">Reference proteome</keyword>
<dbReference type="FunFam" id="1.25.40.10:FF:000470">
    <property type="entry name" value="Pentatricopeptide repeat-containing protein At5g66520"/>
    <property type="match status" value="1"/>
</dbReference>
<dbReference type="PANTHER" id="PTHR47926:SF483">
    <property type="entry name" value="TETRATRICOPEPTIDE-LIKE HELICAL DOMAIN SUPERFAMILY"/>
    <property type="match status" value="1"/>
</dbReference>
<feature type="repeat" description="PPR" evidence="3">
    <location>
        <begin position="76"/>
        <end position="110"/>
    </location>
</feature>
<evidence type="ECO:0000256" key="1">
    <source>
        <dbReference type="ARBA" id="ARBA00022737"/>
    </source>
</evidence>
<dbReference type="FunFam" id="1.25.40.10:FF:000422">
    <property type="entry name" value="Pentatricopeptide repeat-containing protein"/>
    <property type="match status" value="1"/>
</dbReference>
<name>A0A8J5H9Q9_ZINOF</name>
<dbReference type="GO" id="GO:0005737">
    <property type="term" value="C:cytoplasm"/>
    <property type="evidence" value="ECO:0007669"/>
    <property type="project" value="UniProtKB-ARBA"/>
</dbReference>
<dbReference type="InterPro" id="IPR046960">
    <property type="entry name" value="PPR_At4g14850-like_plant"/>
</dbReference>
<dbReference type="Proteomes" id="UP000734854">
    <property type="component" value="Unassembled WGS sequence"/>
</dbReference>
<dbReference type="InterPro" id="IPR002885">
    <property type="entry name" value="PPR_rpt"/>
</dbReference>
<dbReference type="FunFam" id="1.25.40.10:FF:000797">
    <property type="entry name" value="Pentatricopeptide repeat-containing protein chloroplastic"/>
    <property type="match status" value="1"/>
</dbReference>
<sequence>MLAPSPPWSTRRRLTSLLHVCTSMRELKQIHAQITASGFSGDDHLLSKFILFSAVTSDSGDLDCSYRIFQTIPTPSVFSYNSLIRHFSGSNNPNRSLSLFVRMLRAAAPPDHFTFPFLAKSCARMSSLTSSTSVHCQAAKHGLESDHFVSNSMIHMYAACGDAVSARRVFDGMLQPNLVSWNSLLDGYAKCRDLVAAREVFDRMPERDVVSWSAMIDGYVKGGEYREALVLFEAMRARPTMPKANEVTMVSVLCACAHLGALDQGREMHGHLKENGLRLSLALATSLVDMYAKCGSISEAVRVFRGVPICRTDVLLWNAMIGGLAMHGMGTEAVRMYREMQDEAGVKPDEITYLALLSACAHGGLVDEARGLFRSLVELGMAPHVEHYACIVDVLCRAGKVQEAYQLVCEMPVEPSAAVLGALLSGCRSHGWVELGEVVGKRLIEMDPDHDGRYVGLSNVYAVARRWEEAKQMRETMEKRKVRKAPACSEIEVGGGVSRFIVRDKTHPSTEEIYSMLDLLALQMKI</sequence>
<feature type="repeat" description="PPR" evidence="3">
    <location>
        <begin position="313"/>
        <end position="348"/>
    </location>
</feature>
<organism evidence="4 5">
    <name type="scientific">Zingiber officinale</name>
    <name type="common">Ginger</name>
    <name type="synonym">Amomum zingiber</name>
    <dbReference type="NCBI Taxonomy" id="94328"/>
    <lineage>
        <taxon>Eukaryota</taxon>
        <taxon>Viridiplantae</taxon>
        <taxon>Streptophyta</taxon>
        <taxon>Embryophyta</taxon>
        <taxon>Tracheophyta</taxon>
        <taxon>Spermatophyta</taxon>
        <taxon>Magnoliopsida</taxon>
        <taxon>Liliopsida</taxon>
        <taxon>Zingiberales</taxon>
        <taxon>Zingiberaceae</taxon>
        <taxon>Zingiber</taxon>
    </lineage>
</organism>
<dbReference type="InterPro" id="IPR046848">
    <property type="entry name" value="E_motif"/>
</dbReference>